<protein>
    <recommendedName>
        <fullName evidence="4">Copper transport protein</fullName>
    </recommendedName>
</protein>
<dbReference type="EMBL" id="JAANQT010001280">
    <property type="protein sequence ID" value="KAG1305798.1"/>
    <property type="molecule type" value="Genomic_DNA"/>
</dbReference>
<comment type="subcellular location">
    <subcellularLocation>
        <location evidence="4">Membrane</location>
        <topology evidence="4">Multi-pass membrane protein</topology>
    </subcellularLocation>
</comment>
<dbReference type="AlphaFoldDB" id="A0A9P6X5Q1"/>
<gene>
    <name evidence="6" type="ORF">G6F64_008098</name>
</gene>
<evidence type="ECO:0000313" key="7">
    <source>
        <dbReference type="Proteomes" id="UP000716291"/>
    </source>
</evidence>
<comment type="similarity">
    <text evidence="4">Belongs to the copper transporter (Ctr) (TC 1.A.56) family. SLC31A subfamily.</text>
</comment>
<keyword evidence="3 4" id="KW-0472">Membrane</keyword>
<name>A0A9P6X5Q1_RHIOR</name>
<sequence>MDMSGSSSSTAMGSSSSMSDSMSGDMGTFHWGTSGDGLWINTWIPKSEGAYIGACFGIFFMAVLSRSLPALETYLVTWRILRDRKVYDNQLDTITETTKNDIEKKPALYPSPLHLPIVPAFSWTNDTIRSLLSTFSAFISYLLMMVVMTGNGGFFFVIIGGVFIGEIAFGRYKFLGGLSHEHGH</sequence>
<keyword evidence="1 4" id="KW-0812">Transmembrane</keyword>
<evidence type="ECO:0000256" key="3">
    <source>
        <dbReference type="ARBA" id="ARBA00023136"/>
    </source>
</evidence>
<comment type="caution">
    <text evidence="6">The sequence shown here is derived from an EMBL/GenBank/DDBJ whole genome shotgun (WGS) entry which is preliminary data.</text>
</comment>
<proteinExistence type="inferred from homology"/>
<dbReference type="GO" id="GO:0016020">
    <property type="term" value="C:membrane"/>
    <property type="evidence" value="ECO:0007669"/>
    <property type="project" value="UniProtKB-SubCell"/>
</dbReference>
<keyword evidence="4" id="KW-0186">Copper</keyword>
<reference evidence="6" key="1">
    <citation type="journal article" date="2020" name="Microb. Genom.">
        <title>Genetic diversity of clinical and environmental Mucorales isolates obtained from an investigation of mucormycosis cases among solid organ transplant recipients.</title>
        <authorList>
            <person name="Nguyen M.H."/>
            <person name="Kaul D."/>
            <person name="Muto C."/>
            <person name="Cheng S.J."/>
            <person name="Richter R.A."/>
            <person name="Bruno V.M."/>
            <person name="Liu G."/>
            <person name="Beyhan S."/>
            <person name="Sundermann A.J."/>
            <person name="Mounaud S."/>
            <person name="Pasculle A.W."/>
            <person name="Nierman W.C."/>
            <person name="Driscoll E."/>
            <person name="Cumbie R."/>
            <person name="Clancy C.J."/>
            <person name="Dupont C.L."/>
        </authorList>
    </citation>
    <scope>NUCLEOTIDE SEQUENCE</scope>
    <source>
        <strain evidence="6">GL11</strain>
    </source>
</reference>
<dbReference type="Pfam" id="PF04145">
    <property type="entry name" value="Ctr"/>
    <property type="match status" value="1"/>
</dbReference>
<dbReference type="InterPro" id="IPR007274">
    <property type="entry name" value="Cop_transporter"/>
</dbReference>
<evidence type="ECO:0000256" key="4">
    <source>
        <dbReference type="RuleBase" id="RU367022"/>
    </source>
</evidence>
<accession>A0A9P6X5Q1</accession>
<evidence type="ECO:0000256" key="1">
    <source>
        <dbReference type="ARBA" id="ARBA00022692"/>
    </source>
</evidence>
<dbReference type="GO" id="GO:0005375">
    <property type="term" value="F:copper ion transmembrane transporter activity"/>
    <property type="evidence" value="ECO:0007669"/>
    <property type="project" value="UniProtKB-UniRule"/>
</dbReference>
<evidence type="ECO:0000256" key="2">
    <source>
        <dbReference type="ARBA" id="ARBA00022989"/>
    </source>
</evidence>
<dbReference type="OrthoDB" id="73901at2759"/>
<organism evidence="6 7">
    <name type="scientific">Rhizopus oryzae</name>
    <name type="common">Mucormycosis agent</name>
    <name type="synonym">Rhizopus arrhizus var. delemar</name>
    <dbReference type="NCBI Taxonomy" id="64495"/>
    <lineage>
        <taxon>Eukaryota</taxon>
        <taxon>Fungi</taxon>
        <taxon>Fungi incertae sedis</taxon>
        <taxon>Mucoromycota</taxon>
        <taxon>Mucoromycotina</taxon>
        <taxon>Mucoromycetes</taxon>
        <taxon>Mucorales</taxon>
        <taxon>Mucorineae</taxon>
        <taxon>Rhizopodaceae</taxon>
        <taxon>Rhizopus</taxon>
    </lineage>
</organism>
<feature type="transmembrane region" description="Helical" evidence="4">
    <location>
        <begin position="138"/>
        <end position="164"/>
    </location>
</feature>
<evidence type="ECO:0000313" key="6">
    <source>
        <dbReference type="EMBL" id="KAG1305798.1"/>
    </source>
</evidence>
<dbReference type="PANTHER" id="PTHR12483">
    <property type="entry name" value="SOLUTE CARRIER FAMILY 31 COPPER TRANSPORTERS"/>
    <property type="match status" value="1"/>
</dbReference>
<keyword evidence="4" id="KW-0813">Transport</keyword>
<keyword evidence="2 4" id="KW-1133">Transmembrane helix</keyword>
<dbReference type="Proteomes" id="UP000716291">
    <property type="component" value="Unassembled WGS sequence"/>
</dbReference>
<keyword evidence="4" id="KW-0406">Ion transport</keyword>
<feature type="transmembrane region" description="Helical" evidence="4">
    <location>
        <begin position="49"/>
        <end position="68"/>
    </location>
</feature>
<feature type="region of interest" description="Disordered" evidence="5">
    <location>
        <begin position="1"/>
        <end position="21"/>
    </location>
</feature>
<keyword evidence="7" id="KW-1185">Reference proteome</keyword>
<keyword evidence="4" id="KW-0187">Copper transport</keyword>
<evidence type="ECO:0000256" key="5">
    <source>
        <dbReference type="SAM" id="MobiDB-lite"/>
    </source>
</evidence>